<reference evidence="13 14" key="1">
    <citation type="journal article" date="2007" name="Science">
        <title>Sea anemone genome reveals ancestral eumetazoan gene repertoire and genomic organization.</title>
        <authorList>
            <person name="Putnam N.H."/>
            <person name="Srivastava M."/>
            <person name="Hellsten U."/>
            <person name="Dirks B."/>
            <person name="Chapman J."/>
            <person name="Salamov A."/>
            <person name="Terry A."/>
            <person name="Shapiro H."/>
            <person name="Lindquist E."/>
            <person name="Kapitonov V.V."/>
            <person name="Jurka J."/>
            <person name="Genikhovich G."/>
            <person name="Grigoriev I.V."/>
            <person name="Lucas S.M."/>
            <person name="Steele R.E."/>
            <person name="Finnerty J.R."/>
            <person name="Technau U."/>
            <person name="Martindale M.Q."/>
            <person name="Rokhsar D.S."/>
        </authorList>
    </citation>
    <scope>NUCLEOTIDE SEQUENCE [LARGE SCALE GENOMIC DNA]</scope>
    <source>
        <strain evidence="14">CH2 X CH6</strain>
    </source>
</reference>
<evidence type="ECO:0000256" key="7">
    <source>
        <dbReference type="ARBA" id="ARBA00023212"/>
    </source>
</evidence>
<evidence type="ECO:0000256" key="1">
    <source>
        <dbReference type="ARBA" id="ARBA00004611"/>
    </source>
</evidence>
<dbReference type="FunFam" id="2.130.10.10:FF:001248">
    <property type="entry name" value="WD repeat domain 78"/>
    <property type="match status" value="1"/>
</dbReference>
<evidence type="ECO:0000256" key="8">
    <source>
        <dbReference type="ARBA" id="ARBA00023273"/>
    </source>
</evidence>
<dbReference type="InterPro" id="IPR001680">
    <property type="entry name" value="WD40_rpt"/>
</dbReference>
<evidence type="ECO:0000256" key="2">
    <source>
        <dbReference type="ARBA" id="ARBA00022490"/>
    </source>
</evidence>
<keyword evidence="4" id="KW-0677">Repeat</keyword>
<evidence type="ECO:0000313" key="14">
    <source>
        <dbReference type="Proteomes" id="UP000001593"/>
    </source>
</evidence>
<dbReference type="HOGENOM" id="CLU_047897_0_0_1"/>
<protein>
    <recommendedName>
        <fullName evidence="10">Dynein axonemal intermediate chain 4</fullName>
    </recommendedName>
    <alternativeName>
        <fullName evidence="11">WD repeat-containing protein 78</fullName>
    </alternativeName>
</protein>
<dbReference type="PANTHER" id="PTHR12442">
    <property type="entry name" value="DYNEIN INTERMEDIATE CHAIN"/>
    <property type="match status" value="1"/>
</dbReference>
<dbReference type="GO" id="GO:0120293">
    <property type="term" value="C:dynein axonemal particle"/>
    <property type="evidence" value="ECO:0007669"/>
    <property type="project" value="UniProtKB-SubCell"/>
</dbReference>
<evidence type="ECO:0000256" key="11">
    <source>
        <dbReference type="ARBA" id="ARBA00041557"/>
    </source>
</evidence>
<keyword evidence="5" id="KW-0282">Flagellum</keyword>
<keyword evidence="6" id="KW-0969">Cilium</keyword>
<proteinExistence type="predicted"/>
<dbReference type="SUPFAM" id="SSF50978">
    <property type="entry name" value="WD40 repeat-like"/>
    <property type="match status" value="1"/>
</dbReference>
<evidence type="ECO:0000256" key="3">
    <source>
        <dbReference type="ARBA" id="ARBA00022574"/>
    </source>
</evidence>
<dbReference type="Gene3D" id="2.130.10.10">
    <property type="entry name" value="YVTN repeat-like/Quinoprotein amine dehydrogenase"/>
    <property type="match status" value="2"/>
</dbReference>
<dbReference type="InterPro" id="IPR036322">
    <property type="entry name" value="WD40_repeat_dom_sf"/>
</dbReference>
<dbReference type="AlphaFoldDB" id="A7SP67"/>
<evidence type="ECO:0000313" key="13">
    <source>
        <dbReference type="EMBL" id="EDO34474.1"/>
    </source>
</evidence>
<dbReference type="PhylomeDB" id="A7SP67"/>
<dbReference type="InterPro" id="IPR015943">
    <property type="entry name" value="WD40/YVTN_repeat-like_dom_sf"/>
</dbReference>
<keyword evidence="2" id="KW-0963">Cytoplasm</keyword>
<dbReference type="InterPro" id="IPR050687">
    <property type="entry name" value="Dynein_IC"/>
</dbReference>
<evidence type="ECO:0000256" key="12">
    <source>
        <dbReference type="PROSITE-ProRule" id="PRU00221"/>
    </source>
</evidence>
<keyword evidence="7" id="KW-0206">Cytoskeleton</keyword>
<feature type="non-terminal residue" evidence="13">
    <location>
        <position position="306"/>
    </location>
</feature>
<feature type="repeat" description="WD" evidence="12">
    <location>
        <begin position="182"/>
        <end position="214"/>
    </location>
</feature>
<dbReference type="SMART" id="SM00320">
    <property type="entry name" value="WD40"/>
    <property type="match status" value="5"/>
</dbReference>
<keyword evidence="14" id="KW-1185">Reference proteome</keyword>
<gene>
    <name evidence="13" type="ORF">NEMVEDRAFT_v1g125774</name>
</gene>
<evidence type="ECO:0000256" key="4">
    <source>
        <dbReference type="ARBA" id="ARBA00022737"/>
    </source>
</evidence>
<dbReference type="Proteomes" id="UP000001593">
    <property type="component" value="Unassembled WGS sequence"/>
</dbReference>
<evidence type="ECO:0000256" key="10">
    <source>
        <dbReference type="ARBA" id="ARBA00040002"/>
    </source>
</evidence>
<keyword evidence="3 12" id="KW-0853">WD repeat</keyword>
<dbReference type="OMA" id="WCATEFA"/>
<dbReference type="PROSITE" id="PS50082">
    <property type="entry name" value="WD_REPEATS_2"/>
    <property type="match status" value="2"/>
</dbReference>
<accession>A7SP67</accession>
<dbReference type="Pfam" id="PF00400">
    <property type="entry name" value="WD40"/>
    <property type="match status" value="3"/>
</dbReference>
<feature type="repeat" description="WD" evidence="12">
    <location>
        <begin position="225"/>
        <end position="259"/>
    </location>
</feature>
<keyword evidence="8" id="KW-0966">Cell projection</keyword>
<dbReference type="STRING" id="45351.A7SP67"/>
<name>A7SP67_NEMVE</name>
<comment type="subcellular location">
    <subcellularLocation>
        <location evidence="1">Cytoplasm</location>
        <location evidence="1">Cytoskeleton</location>
        <location evidence="1">Flagellum axoneme</location>
    </subcellularLocation>
    <subcellularLocation>
        <location evidence="9">Dynein axonemal particle</location>
    </subcellularLocation>
</comment>
<dbReference type="InParanoid" id="A7SP67"/>
<evidence type="ECO:0000256" key="9">
    <source>
        <dbReference type="ARBA" id="ARBA00024190"/>
    </source>
</evidence>
<evidence type="ECO:0000256" key="6">
    <source>
        <dbReference type="ARBA" id="ARBA00023069"/>
    </source>
</evidence>
<evidence type="ECO:0000256" key="5">
    <source>
        <dbReference type="ARBA" id="ARBA00022846"/>
    </source>
</evidence>
<sequence>MLIIFHHQYPERVFHLNTGVTALDFSGAHPNLLAVGLYDGTIAIYNIRCTDDSPALDSSESVGKHTSPVWQLQWVDREQGGNGDEHDEILVSISADGRVTKWSIRKGFESADLMKLKRINVTKQKAGGGGSERKSDALISRFAAGFCFDFSPNDANIYLAGTEEGHVHKCSCSYNEQYLESFHGHTGPIYQVKWNPLYPEAFLTCSADWSVRLWHCDRQFPVMSFLSSTKSVNDISWSPDCATLFACVNDRAVEIWDLSLNTLDPVVSFVPVQDCKLTTVLFALNTATILVGDSEGQVTVYQLRGM</sequence>
<dbReference type="PANTHER" id="PTHR12442:SF12">
    <property type="entry name" value="DYNEIN AXONEMAL INTERMEDIATE CHAIN 4"/>
    <property type="match status" value="1"/>
</dbReference>
<dbReference type="InterPro" id="IPR019775">
    <property type="entry name" value="WD40_repeat_CS"/>
</dbReference>
<dbReference type="EMBL" id="DS469729">
    <property type="protein sequence ID" value="EDO34474.1"/>
    <property type="molecule type" value="Genomic_DNA"/>
</dbReference>
<dbReference type="eggNOG" id="KOG1587">
    <property type="taxonomic scope" value="Eukaryota"/>
</dbReference>
<organism evidence="13 14">
    <name type="scientific">Nematostella vectensis</name>
    <name type="common">Starlet sea anemone</name>
    <dbReference type="NCBI Taxonomy" id="45351"/>
    <lineage>
        <taxon>Eukaryota</taxon>
        <taxon>Metazoa</taxon>
        <taxon>Cnidaria</taxon>
        <taxon>Anthozoa</taxon>
        <taxon>Hexacorallia</taxon>
        <taxon>Actiniaria</taxon>
        <taxon>Edwardsiidae</taxon>
        <taxon>Nematostella</taxon>
    </lineage>
</organism>
<dbReference type="PROSITE" id="PS00678">
    <property type="entry name" value="WD_REPEATS_1"/>
    <property type="match status" value="1"/>
</dbReference>
<dbReference type="PROSITE" id="PS50294">
    <property type="entry name" value="WD_REPEATS_REGION"/>
    <property type="match status" value="2"/>
</dbReference>